<evidence type="ECO:0000313" key="1">
    <source>
        <dbReference type="EMBL" id="OUJ03613.1"/>
    </source>
</evidence>
<comment type="caution">
    <text evidence="1">The sequence shown here is derived from an EMBL/GenBank/DDBJ whole genome shotgun (WGS) entry which is preliminary data.</text>
</comment>
<proteinExistence type="predicted"/>
<gene>
    <name evidence="1" type="ORF">HK14_01400</name>
</gene>
<reference evidence="1 2" key="1">
    <citation type="submission" date="2014-06" db="EMBL/GenBank/DDBJ databases">
        <authorList>
            <person name="Ju J."/>
            <person name="Zhang J."/>
        </authorList>
    </citation>
    <scope>NUCLEOTIDE SEQUENCE [LARGE SCALE GENOMIC DNA]</scope>
    <source>
        <strain evidence="1 2">DsW_47</strain>
    </source>
</reference>
<dbReference type="EMBL" id="JOMQ01000011">
    <property type="protein sequence ID" value="OUJ03613.1"/>
    <property type="molecule type" value="Genomic_DNA"/>
</dbReference>
<dbReference type="AlphaFoldDB" id="A0A1Z5YWR5"/>
<sequence>MIARCWPNFTVQRIHFVAIFIWLVMDLGAENIDISPIRSHSWSRQHAVHYIHASFPSPIADMSEWEKLGASLKNTIYFWNVVILQGRKSLHRFF</sequence>
<dbReference type="Proteomes" id="UP000196086">
    <property type="component" value="Unassembled WGS sequence"/>
</dbReference>
<accession>A0A1Z5YWR5</accession>
<organism evidence="1 2">
    <name type="scientific">Acetobacter cibinongensis</name>
    <dbReference type="NCBI Taxonomy" id="146475"/>
    <lineage>
        <taxon>Bacteria</taxon>
        <taxon>Pseudomonadati</taxon>
        <taxon>Pseudomonadota</taxon>
        <taxon>Alphaproteobacteria</taxon>
        <taxon>Acetobacterales</taxon>
        <taxon>Acetobacteraceae</taxon>
        <taxon>Acetobacter</taxon>
    </lineage>
</organism>
<evidence type="ECO:0000313" key="2">
    <source>
        <dbReference type="Proteomes" id="UP000196086"/>
    </source>
</evidence>
<name>A0A1Z5YWR5_9PROT</name>
<protein>
    <submittedName>
        <fullName evidence="1">Uncharacterized protein</fullName>
    </submittedName>
</protein>